<dbReference type="GO" id="GO:0030245">
    <property type="term" value="P:cellulose catabolic process"/>
    <property type="evidence" value="ECO:0007669"/>
    <property type="project" value="InterPro"/>
</dbReference>
<dbReference type="InterPro" id="IPR000556">
    <property type="entry name" value="Glyco_hydro_48F"/>
</dbReference>
<dbReference type="EMBL" id="AMYD01002299">
    <property type="protein sequence ID" value="EQB49522.1"/>
    <property type="molecule type" value="Genomic_DNA"/>
</dbReference>
<dbReference type="AlphaFoldDB" id="T0K1M4"/>
<evidence type="ECO:0000313" key="1">
    <source>
        <dbReference type="EMBL" id="EQB49522.1"/>
    </source>
</evidence>
<dbReference type="Gene3D" id="1.50.10.10">
    <property type="match status" value="1"/>
</dbReference>
<proteinExistence type="predicted"/>
<name>T0K1M4_COLGC</name>
<sequence length="78" mass="9295">MDGTGHLVKEIRFLEPAPFLLTRSEEGMESIRVLLIFVRRLNKIQRKWENGAPVFTYHRFWSQVDMATAYAEYHRLIN</sequence>
<reference evidence="2" key="1">
    <citation type="journal article" date="2013" name="Mol. Plant Microbe Interact.">
        <title>Global aspects of pacC regulation of pathogenicity genes in Colletotrichum gloeosporioides as revealed by transcriptome analysis.</title>
        <authorList>
            <person name="Alkan N."/>
            <person name="Meng X."/>
            <person name="Friedlander G."/>
            <person name="Reuveni E."/>
            <person name="Sukno S."/>
            <person name="Sherman A."/>
            <person name="Thon M."/>
            <person name="Fluhr R."/>
            <person name="Prusky D."/>
        </authorList>
    </citation>
    <scope>NUCLEOTIDE SEQUENCE [LARGE SCALE GENOMIC DNA]</scope>
    <source>
        <strain evidence="2">Cg-14</strain>
    </source>
</reference>
<dbReference type="Proteomes" id="UP000015530">
    <property type="component" value="Unassembled WGS sequence"/>
</dbReference>
<comment type="caution">
    <text evidence="1">The sequence shown here is derived from an EMBL/GenBank/DDBJ whole genome shotgun (WGS) entry which is preliminary data.</text>
</comment>
<accession>T0K1M4</accession>
<evidence type="ECO:0000313" key="2">
    <source>
        <dbReference type="Proteomes" id="UP000015530"/>
    </source>
</evidence>
<protein>
    <submittedName>
        <fullName evidence="1">Uncharacterized protein</fullName>
    </submittedName>
</protein>
<dbReference type="GO" id="GO:0008810">
    <property type="term" value="F:cellulase activity"/>
    <property type="evidence" value="ECO:0007669"/>
    <property type="project" value="InterPro"/>
</dbReference>
<dbReference type="HOGENOM" id="CLU_2621888_0_0_1"/>
<organism evidence="1 2">
    <name type="scientific">Colletotrichum gloeosporioides (strain Cg-14)</name>
    <name type="common">Anthracnose fungus</name>
    <name type="synonym">Glomerella cingulata</name>
    <dbReference type="NCBI Taxonomy" id="1237896"/>
    <lineage>
        <taxon>Eukaryota</taxon>
        <taxon>Fungi</taxon>
        <taxon>Dikarya</taxon>
        <taxon>Ascomycota</taxon>
        <taxon>Pezizomycotina</taxon>
        <taxon>Sordariomycetes</taxon>
        <taxon>Hypocreomycetidae</taxon>
        <taxon>Glomerellales</taxon>
        <taxon>Glomerellaceae</taxon>
        <taxon>Colletotrichum</taxon>
        <taxon>Colletotrichum gloeosporioides species complex</taxon>
    </lineage>
</organism>
<dbReference type="SUPFAM" id="SSF48208">
    <property type="entry name" value="Six-hairpin glycosidases"/>
    <property type="match status" value="1"/>
</dbReference>
<gene>
    <name evidence="1" type="ORF">CGLO_11136</name>
</gene>
<dbReference type="InterPro" id="IPR012341">
    <property type="entry name" value="6hp_glycosidase-like_sf"/>
</dbReference>
<dbReference type="Pfam" id="PF02011">
    <property type="entry name" value="Glyco_hydro_48"/>
    <property type="match status" value="1"/>
</dbReference>
<dbReference type="InterPro" id="IPR008928">
    <property type="entry name" value="6-hairpin_glycosidase_sf"/>
</dbReference>